<organism evidence="1 2">
    <name type="scientific">Paralvinella palmiformis</name>
    <dbReference type="NCBI Taxonomy" id="53620"/>
    <lineage>
        <taxon>Eukaryota</taxon>
        <taxon>Metazoa</taxon>
        <taxon>Spiralia</taxon>
        <taxon>Lophotrochozoa</taxon>
        <taxon>Annelida</taxon>
        <taxon>Polychaeta</taxon>
        <taxon>Sedentaria</taxon>
        <taxon>Canalipalpata</taxon>
        <taxon>Terebellida</taxon>
        <taxon>Terebelliformia</taxon>
        <taxon>Alvinellidae</taxon>
        <taxon>Paralvinella</taxon>
    </lineage>
</organism>
<reference evidence="1" key="1">
    <citation type="journal article" date="2023" name="Mol. Biol. Evol.">
        <title>Third-Generation Sequencing Reveals the Adaptive Role of the Epigenome in Three Deep-Sea Polychaetes.</title>
        <authorList>
            <person name="Perez M."/>
            <person name="Aroh O."/>
            <person name="Sun Y."/>
            <person name="Lan Y."/>
            <person name="Juniper S.K."/>
            <person name="Young C.R."/>
            <person name="Angers B."/>
            <person name="Qian P.Y."/>
        </authorList>
    </citation>
    <scope>NUCLEOTIDE SEQUENCE</scope>
    <source>
        <strain evidence="1">P08H-3</strain>
    </source>
</reference>
<dbReference type="Proteomes" id="UP001208570">
    <property type="component" value="Unassembled WGS sequence"/>
</dbReference>
<dbReference type="EMBL" id="JAODUP010000141">
    <property type="protein sequence ID" value="KAK2160066.1"/>
    <property type="molecule type" value="Genomic_DNA"/>
</dbReference>
<accession>A0AAD9JVM5</accession>
<comment type="caution">
    <text evidence="1">The sequence shown here is derived from an EMBL/GenBank/DDBJ whole genome shotgun (WGS) entry which is preliminary data.</text>
</comment>
<keyword evidence="2" id="KW-1185">Reference proteome</keyword>
<evidence type="ECO:0000313" key="2">
    <source>
        <dbReference type="Proteomes" id="UP001208570"/>
    </source>
</evidence>
<name>A0AAD9JVM5_9ANNE</name>
<dbReference type="AlphaFoldDB" id="A0AAD9JVM5"/>
<gene>
    <name evidence="1" type="ORF">LSH36_141g09031</name>
</gene>
<protein>
    <submittedName>
        <fullName evidence="1">Uncharacterized protein</fullName>
    </submittedName>
</protein>
<proteinExistence type="predicted"/>
<evidence type="ECO:0000313" key="1">
    <source>
        <dbReference type="EMBL" id="KAK2160066.1"/>
    </source>
</evidence>
<sequence length="153" mass="17770">MRGRKCRGGVDILREGKHNRRKAERLWPKTKLEIHHQLFKERCREVGKLLIRSKRTYYSDKIVECGNGQNCLFRIANNLMGHKGEIILSICSSDEHLANRFSDFFMRKITTIRDDINSHKSPISDAVVMSADIKFEGQPLTKLPLKTRYVILS</sequence>